<proteinExistence type="inferred from homology"/>
<comment type="similarity">
    <text evidence="11">Belongs to the small GTPase superfamily. Rheb family.</text>
</comment>
<reference evidence="13" key="1">
    <citation type="journal article" date="2007" name="J. Mol. Evol.">
        <title>Ras-like small GTPases form a large family of proteins in the marine sponge Suberites domuncula.</title>
        <authorList>
            <person name="Cetkovic H."/>
            <person name="Mikoc A."/>
            <person name="Muller W.E."/>
            <person name="Gamulin V."/>
        </authorList>
    </citation>
    <scope>NUCLEOTIDE SEQUENCE</scope>
</reference>
<dbReference type="GO" id="GO:0003924">
    <property type="term" value="F:GTPase activity"/>
    <property type="evidence" value="ECO:0007669"/>
    <property type="project" value="InterPro"/>
</dbReference>
<dbReference type="EMBL" id="DQ414550">
    <property type="protein sequence ID" value="ABD65423.1"/>
    <property type="molecule type" value="Genomic_DNA"/>
</dbReference>
<dbReference type="CDD" id="cd04137">
    <property type="entry name" value="RheB"/>
    <property type="match status" value="1"/>
</dbReference>
<evidence type="ECO:0000256" key="5">
    <source>
        <dbReference type="ARBA" id="ARBA00022842"/>
    </source>
</evidence>
<evidence type="ECO:0000256" key="12">
    <source>
        <dbReference type="ARBA" id="ARBA00049117"/>
    </source>
</evidence>
<protein>
    <submittedName>
        <fullName evidence="13">Rheb</fullName>
    </submittedName>
</protein>
<dbReference type="FunFam" id="3.40.50.300:FF:000273">
    <property type="entry name" value="GTP-binding protein Rheb homolog"/>
    <property type="match status" value="1"/>
</dbReference>
<dbReference type="NCBIfam" id="TIGR00231">
    <property type="entry name" value="small_GTP"/>
    <property type="match status" value="1"/>
</dbReference>
<keyword evidence="9" id="KW-0636">Prenylation</keyword>
<dbReference type="Gene3D" id="3.40.50.300">
    <property type="entry name" value="P-loop containing nucleotide triphosphate hydrolases"/>
    <property type="match status" value="1"/>
</dbReference>
<keyword evidence="2" id="KW-0479">Metal-binding</keyword>
<keyword evidence="7" id="KW-0472">Membrane</keyword>
<evidence type="ECO:0000256" key="6">
    <source>
        <dbReference type="ARBA" id="ARBA00023134"/>
    </source>
</evidence>
<dbReference type="PANTHER" id="PTHR24070">
    <property type="entry name" value="RAS, DI-RAS, AND RHEB FAMILY MEMBERS OF SMALL GTPASE SUPERFAMILY"/>
    <property type="match status" value="1"/>
</dbReference>
<dbReference type="SMART" id="SM00175">
    <property type="entry name" value="RAB"/>
    <property type="match status" value="1"/>
</dbReference>
<accession>A1XKR0</accession>
<evidence type="ECO:0000256" key="7">
    <source>
        <dbReference type="ARBA" id="ARBA00023136"/>
    </source>
</evidence>
<evidence type="ECO:0000256" key="11">
    <source>
        <dbReference type="ARBA" id="ARBA00037969"/>
    </source>
</evidence>
<sequence>MPAKQRKIVIMGFRAVGKSSLVIQFVENQFVDSYDPTIENTFEKVVHYRGQEYLTQLVDTAGQDEYFLMPQSYTVGIHGYVMVYSVTSMKSYDVVKVIYDKLLDQLGANKVPIVLVGNKRDLHMQRVVTLEMGKKLASQWNVAFVESSAKQNEEVTPFFQRVLQEIEKHYGTQEESGCHIL</sequence>
<dbReference type="BRENDA" id="3.6.5.2">
    <property type="organism ID" value="7896"/>
</dbReference>
<dbReference type="GO" id="GO:0007165">
    <property type="term" value="P:signal transduction"/>
    <property type="evidence" value="ECO:0007669"/>
    <property type="project" value="InterPro"/>
</dbReference>
<evidence type="ECO:0000256" key="9">
    <source>
        <dbReference type="ARBA" id="ARBA00023289"/>
    </source>
</evidence>
<evidence type="ECO:0000256" key="2">
    <source>
        <dbReference type="ARBA" id="ARBA00022723"/>
    </source>
</evidence>
<evidence type="ECO:0000256" key="1">
    <source>
        <dbReference type="ARBA" id="ARBA00022481"/>
    </source>
</evidence>
<evidence type="ECO:0000256" key="8">
    <source>
        <dbReference type="ARBA" id="ARBA00023288"/>
    </source>
</evidence>
<dbReference type="GO" id="GO:0005525">
    <property type="term" value="F:GTP binding"/>
    <property type="evidence" value="ECO:0007669"/>
    <property type="project" value="UniProtKB-KW"/>
</dbReference>
<name>A1XKR0_SUBDO</name>
<dbReference type="PROSITE" id="PS51419">
    <property type="entry name" value="RAB"/>
    <property type="match status" value="1"/>
</dbReference>
<dbReference type="InterPro" id="IPR005225">
    <property type="entry name" value="Small_GTP-bd"/>
</dbReference>
<dbReference type="PROSITE" id="PS51420">
    <property type="entry name" value="RHO"/>
    <property type="match status" value="1"/>
</dbReference>
<evidence type="ECO:0000313" key="13">
    <source>
        <dbReference type="EMBL" id="ABD65423.1"/>
    </source>
</evidence>
<keyword evidence="1" id="KW-0488">Methylation</keyword>
<dbReference type="InterPro" id="IPR001806">
    <property type="entry name" value="Small_GTPase"/>
</dbReference>
<dbReference type="AlphaFoldDB" id="A1XKR0"/>
<comment type="catalytic activity">
    <reaction evidence="12">
        <text>GTP + H2O = GDP + phosphate + H(+)</text>
        <dbReference type="Rhea" id="RHEA:19669"/>
        <dbReference type="ChEBI" id="CHEBI:15377"/>
        <dbReference type="ChEBI" id="CHEBI:15378"/>
        <dbReference type="ChEBI" id="CHEBI:37565"/>
        <dbReference type="ChEBI" id="CHEBI:43474"/>
        <dbReference type="ChEBI" id="CHEBI:58189"/>
    </reaction>
    <physiologicalReaction direction="left-to-right" evidence="12">
        <dbReference type="Rhea" id="RHEA:19670"/>
    </physiologicalReaction>
</comment>
<dbReference type="GO" id="GO:0005789">
    <property type="term" value="C:endoplasmic reticulum membrane"/>
    <property type="evidence" value="ECO:0007669"/>
    <property type="project" value="UniProtKB-SubCell"/>
</dbReference>
<organism evidence="13">
    <name type="scientific">Suberites domuncula</name>
    <name type="common">Sponge</name>
    <dbReference type="NCBI Taxonomy" id="55567"/>
    <lineage>
        <taxon>Eukaryota</taxon>
        <taxon>Metazoa</taxon>
        <taxon>Porifera</taxon>
        <taxon>Demospongiae</taxon>
        <taxon>Heteroscleromorpha</taxon>
        <taxon>Suberitida</taxon>
        <taxon>Suberitidae</taxon>
        <taxon>Suberites</taxon>
    </lineage>
</organism>
<dbReference type="GO" id="GO:0046872">
    <property type="term" value="F:metal ion binding"/>
    <property type="evidence" value="ECO:0007669"/>
    <property type="project" value="UniProtKB-KW"/>
</dbReference>
<dbReference type="InterPro" id="IPR020849">
    <property type="entry name" value="Small_GTPase_Ras-type"/>
</dbReference>
<dbReference type="SMART" id="SM00173">
    <property type="entry name" value="RAS"/>
    <property type="match status" value="1"/>
</dbReference>
<comment type="subcellular location">
    <subcellularLocation>
        <location evidence="10">Endoplasmic reticulum membrane</location>
        <topology evidence="10">Lipid-anchor</topology>
        <orientation evidence="10">Cytoplasmic side</orientation>
    </subcellularLocation>
</comment>
<evidence type="ECO:0000256" key="3">
    <source>
        <dbReference type="ARBA" id="ARBA00022741"/>
    </source>
</evidence>
<keyword evidence="8" id="KW-0449">Lipoprotein</keyword>
<dbReference type="Pfam" id="PF00071">
    <property type="entry name" value="Ras"/>
    <property type="match status" value="1"/>
</dbReference>
<keyword evidence="4" id="KW-0378">Hydrolase</keyword>
<dbReference type="SMART" id="SM00174">
    <property type="entry name" value="RHO"/>
    <property type="match status" value="1"/>
</dbReference>
<dbReference type="SUPFAM" id="SSF52540">
    <property type="entry name" value="P-loop containing nucleoside triphosphate hydrolases"/>
    <property type="match status" value="1"/>
</dbReference>
<evidence type="ECO:0000256" key="4">
    <source>
        <dbReference type="ARBA" id="ARBA00022801"/>
    </source>
</evidence>
<dbReference type="InterPro" id="IPR027417">
    <property type="entry name" value="P-loop_NTPase"/>
</dbReference>
<keyword evidence="6" id="KW-0342">GTP-binding</keyword>
<dbReference type="PRINTS" id="PR00449">
    <property type="entry name" value="RASTRNSFRMNG"/>
</dbReference>
<keyword evidence="5" id="KW-0460">Magnesium</keyword>
<evidence type="ECO:0000256" key="10">
    <source>
        <dbReference type="ARBA" id="ARBA00037811"/>
    </source>
</evidence>
<keyword evidence="3" id="KW-0547">Nucleotide-binding</keyword>
<dbReference type="PROSITE" id="PS51421">
    <property type="entry name" value="RAS"/>
    <property type="match status" value="1"/>
</dbReference>